<keyword evidence="2" id="KW-0723">Serine/threonine-protein kinase</keyword>
<evidence type="ECO:0000313" key="11">
    <source>
        <dbReference type="Proteomes" id="UP000324800"/>
    </source>
</evidence>
<keyword evidence="5 10" id="KW-0418">Kinase</keyword>
<dbReference type="GO" id="GO:0004674">
    <property type="term" value="F:protein serine/threonine kinase activity"/>
    <property type="evidence" value="ECO:0007669"/>
    <property type="project" value="UniProtKB-KW"/>
</dbReference>
<dbReference type="InterPro" id="IPR000719">
    <property type="entry name" value="Prot_kinase_dom"/>
</dbReference>
<dbReference type="EMBL" id="SNRW01012113">
    <property type="protein sequence ID" value="KAA6374257.1"/>
    <property type="molecule type" value="Genomic_DNA"/>
</dbReference>
<dbReference type="GO" id="GO:0005524">
    <property type="term" value="F:ATP binding"/>
    <property type="evidence" value="ECO:0007669"/>
    <property type="project" value="UniProtKB-KW"/>
</dbReference>
<dbReference type="InterPro" id="IPR008271">
    <property type="entry name" value="Ser/Thr_kinase_AS"/>
</dbReference>
<dbReference type="AlphaFoldDB" id="A0A5J4UVB7"/>
<dbReference type="PANTHER" id="PTHR44899">
    <property type="entry name" value="CAMK FAMILY PROTEIN KINASE"/>
    <property type="match status" value="1"/>
</dbReference>
<dbReference type="Pfam" id="PF00069">
    <property type="entry name" value="Pkinase"/>
    <property type="match status" value="1"/>
</dbReference>
<dbReference type="PANTHER" id="PTHR44899:SF3">
    <property type="entry name" value="SERINE_THREONINE-PROTEIN KINASE NEK1"/>
    <property type="match status" value="1"/>
</dbReference>
<evidence type="ECO:0000256" key="3">
    <source>
        <dbReference type="ARBA" id="ARBA00022679"/>
    </source>
</evidence>
<evidence type="ECO:0000256" key="2">
    <source>
        <dbReference type="ARBA" id="ARBA00022527"/>
    </source>
</evidence>
<evidence type="ECO:0000256" key="1">
    <source>
        <dbReference type="ARBA" id="ARBA00012513"/>
    </source>
</evidence>
<dbReference type="PROSITE" id="PS50011">
    <property type="entry name" value="PROTEIN_KINASE_DOM"/>
    <property type="match status" value="1"/>
</dbReference>
<evidence type="ECO:0000256" key="5">
    <source>
        <dbReference type="ARBA" id="ARBA00022777"/>
    </source>
</evidence>
<dbReference type="InterPro" id="IPR011009">
    <property type="entry name" value="Kinase-like_dom_sf"/>
</dbReference>
<keyword evidence="6" id="KW-0067">ATP-binding</keyword>
<dbReference type="Gene3D" id="1.10.510.10">
    <property type="entry name" value="Transferase(Phosphotransferase) domain 1"/>
    <property type="match status" value="1"/>
</dbReference>
<organism evidence="10 11">
    <name type="scientific">Streblomastix strix</name>
    <dbReference type="NCBI Taxonomy" id="222440"/>
    <lineage>
        <taxon>Eukaryota</taxon>
        <taxon>Metamonada</taxon>
        <taxon>Preaxostyla</taxon>
        <taxon>Oxymonadida</taxon>
        <taxon>Streblomastigidae</taxon>
        <taxon>Streblomastix</taxon>
    </lineage>
</organism>
<keyword evidence="4" id="KW-0547">Nucleotide-binding</keyword>
<gene>
    <name evidence="10" type="ORF">EZS28_030215</name>
</gene>
<dbReference type="Proteomes" id="UP000324800">
    <property type="component" value="Unassembled WGS sequence"/>
</dbReference>
<dbReference type="InterPro" id="IPR051131">
    <property type="entry name" value="NEK_Ser/Thr_kinase_NIMA"/>
</dbReference>
<keyword evidence="3" id="KW-0808">Transferase</keyword>
<evidence type="ECO:0000256" key="4">
    <source>
        <dbReference type="ARBA" id="ARBA00022741"/>
    </source>
</evidence>
<evidence type="ECO:0000256" key="7">
    <source>
        <dbReference type="ARBA" id="ARBA00047899"/>
    </source>
</evidence>
<evidence type="ECO:0000256" key="6">
    <source>
        <dbReference type="ARBA" id="ARBA00022840"/>
    </source>
</evidence>
<evidence type="ECO:0000256" key="8">
    <source>
        <dbReference type="ARBA" id="ARBA00048679"/>
    </source>
</evidence>
<comment type="caution">
    <text evidence="10">The sequence shown here is derived from an EMBL/GenBank/DDBJ whole genome shotgun (WGS) entry which is preliminary data.</text>
</comment>
<accession>A0A5J4UVB7</accession>
<name>A0A5J4UVB7_9EUKA</name>
<proteinExistence type="predicted"/>
<comment type="catalytic activity">
    <reaction evidence="8">
        <text>L-seryl-[protein] + ATP = O-phospho-L-seryl-[protein] + ADP + H(+)</text>
        <dbReference type="Rhea" id="RHEA:17989"/>
        <dbReference type="Rhea" id="RHEA-COMP:9863"/>
        <dbReference type="Rhea" id="RHEA-COMP:11604"/>
        <dbReference type="ChEBI" id="CHEBI:15378"/>
        <dbReference type="ChEBI" id="CHEBI:29999"/>
        <dbReference type="ChEBI" id="CHEBI:30616"/>
        <dbReference type="ChEBI" id="CHEBI:83421"/>
        <dbReference type="ChEBI" id="CHEBI:456216"/>
        <dbReference type="EC" id="2.7.11.1"/>
    </reaction>
</comment>
<comment type="catalytic activity">
    <reaction evidence="7">
        <text>L-threonyl-[protein] + ATP = O-phospho-L-threonyl-[protein] + ADP + H(+)</text>
        <dbReference type="Rhea" id="RHEA:46608"/>
        <dbReference type="Rhea" id="RHEA-COMP:11060"/>
        <dbReference type="Rhea" id="RHEA-COMP:11605"/>
        <dbReference type="ChEBI" id="CHEBI:15378"/>
        <dbReference type="ChEBI" id="CHEBI:30013"/>
        <dbReference type="ChEBI" id="CHEBI:30616"/>
        <dbReference type="ChEBI" id="CHEBI:61977"/>
        <dbReference type="ChEBI" id="CHEBI:456216"/>
        <dbReference type="EC" id="2.7.11.1"/>
    </reaction>
</comment>
<feature type="non-terminal residue" evidence="10">
    <location>
        <position position="242"/>
    </location>
</feature>
<evidence type="ECO:0000259" key="9">
    <source>
        <dbReference type="PROSITE" id="PS50011"/>
    </source>
</evidence>
<dbReference type="PROSITE" id="PS00108">
    <property type="entry name" value="PROTEIN_KINASE_ST"/>
    <property type="match status" value="1"/>
</dbReference>
<reference evidence="10 11" key="1">
    <citation type="submission" date="2019-03" db="EMBL/GenBank/DDBJ databases">
        <title>Single cell metagenomics reveals metabolic interactions within the superorganism composed of flagellate Streblomastix strix and complex community of Bacteroidetes bacteria on its surface.</title>
        <authorList>
            <person name="Treitli S.C."/>
            <person name="Kolisko M."/>
            <person name="Husnik F."/>
            <person name="Keeling P."/>
            <person name="Hampl V."/>
        </authorList>
    </citation>
    <scope>NUCLEOTIDE SEQUENCE [LARGE SCALE GENOMIC DNA]</scope>
    <source>
        <strain evidence="10">ST1C</strain>
    </source>
</reference>
<sequence length="242" mass="28288">MPKFEDYEVVKKFFGGAMGKTFLVKLKKTGVEYVMKRIDYLDEQDKKRADEEVEQMKKLESLFTVKLICTFTRYADLCLILEYCKNGDLRNVIAELQKLPIEDRIYRVWQLFSQITQALDFMHSNQVVHRDIKPENIFLMEDGTIRLGDFGLAKELTEKYYATIAGTKFYLAAEVYLQNRMTFMSDMFAFGIVLFELLTGQYPFQASNELATIEKIKKGQNSDLPDWVPIEMKRPIINMLNS</sequence>
<dbReference type="OrthoDB" id="541276at2759"/>
<dbReference type="SUPFAM" id="SSF56112">
    <property type="entry name" value="Protein kinase-like (PK-like)"/>
    <property type="match status" value="1"/>
</dbReference>
<protein>
    <recommendedName>
        <fullName evidence="1">non-specific serine/threonine protein kinase</fullName>
        <ecNumber evidence="1">2.7.11.1</ecNumber>
    </recommendedName>
</protein>
<feature type="domain" description="Protein kinase" evidence="9">
    <location>
        <begin position="7"/>
        <end position="242"/>
    </location>
</feature>
<dbReference type="EC" id="2.7.11.1" evidence="1"/>
<evidence type="ECO:0000313" key="10">
    <source>
        <dbReference type="EMBL" id="KAA6374257.1"/>
    </source>
</evidence>
<dbReference type="SMART" id="SM00220">
    <property type="entry name" value="S_TKc"/>
    <property type="match status" value="1"/>
</dbReference>